<dbReference type="InterPro" id="IPR014541">
    <property type="entry name" value="Amdntrnsf_FN0238"/>
</dbReference>
<dbReference type="PIRSF" id="PIRSF028188">
    <property type="entry name" value="Amdntrnsf_FN0238"/>
    <property type="match status" value="1"/>
</dbReference>
<keyword evidence="2" id="KW-1185">Reference proteome</keyword>
<proteinExistence type="predicted"/>
<gene>
    <name evidence="1" type="ORF">SAMN05216490_2325</name>
</gene>
<evidence type="ECO:0000313" key="2">
    <source>
        <dbReference type="Proteomes" id="UP000199679"/>
    </source>
</evidence>
<evidence type="ECO:0008006" key="3">
    <source>
        <dbReference type="Google" id="ProtNLM"/>
    </source>
</evidence>
<reference evidence="1 2" key="1">
    <citation type="submission" date="2016-10" db="EMBL/GenBank/DDBJ databases">
        <authorList>
            <person name="de Groot N.N."/>
        </authorList>
    </citation>
    <scope>NUCLEOTIDE SEQUENCE [LARGE SCALE GENOMIC DNA]</scope>
    <source>
        <strain evidence="1 2">MP1X4</strain>
    </source>
</reference>
<dbReference type="RefSeq" id="WP_232009437.1">
    <property type="nucleotide sequence ID" value="NZ_LT629740.1"/>
</dbReference>
<organism evidence="1 2">
    <name type="scientific">Mucilaginibacter mallensis</name>
    <dbReference type="NCBI Taxonomy" id="652787"/>
    <lineage>
        <taxon>Bacteria</taxon>
        <taxon>Pseudomonadati</taxon>
        <taxon>Bacteroidota</taxon>
        <taxon>Sphingobacteriia</taxon>
        <taxon>Sphingobacteriales</taxon>
        <taxon>Sphingobacteriaceae</taxon>
        <taxon>Mucilaginibacter</taxon>
    </lineage>
</organism>
<dbReference type="NCBIfam" id="NF046062">
    <property type="entry name" value="citrull_CtlX"/>
    <property type="match status" value="1"/>
</dbReference>
<dbReference type="PANTHER" id="PTHR43224:SF1">
    <property type="entry name" value="AMIDINOTRANSFERASE"/>
    <property type="match status" value="1"/>
</dbReference>
<dbReference type="Proteomes" id="UP000199679">
    <property type="component" value="Chromosome I"/>
</dbReference>
<dbReference type="SUPFAM" id="SSF55909">
    <property type="entry name" value="Pentein"/>
    <property type="match status" value="1"/>
</dbReference>
<evidence type="ECO:0000313" key="1">
    <source>
        <dbReference type="EMBL" id="SDT02652.1"/>
    </source>
</evidence>
<name>A0A1H1X0C8_MUCMA</name>
<protein>
    <recommendedName>
        <fullName evidence="3">Amidinotransferase</fullName>
    </recommendedName>
</protein>
<dbReference type="AlphaFoldDB" id="A0A1H1X0C8"/>
<dbReference type="Pfam" id="PF19420">
    <property type="entry name" value="DDAH_eukar"/>
    <property type="match status" value="1"/>
</dbReference>
<dbReference type="STRING" id="652787.SAMN05216490_2325"/>
<dbReference type="EMBL" id="LT629740">
    <property type="protein sequence ID" value="SDT02652.1"/>
    <property type="molecule type" value="Genomic_DNA"/>
</dbReference>
<dbReference type="Gene3D" id="3.75.10.10">
    <property type="entry name" value="L-arginine/glycine Amidinotransferase, Chain A"/>
    <property type="match status" value="1"/>
</dbReference>
<sequence>MTTQQSTSHLLMIRPVSFGFNEQTAVSNAFQVKQGGKNEVQEKALIEFNNLVTVLRNNGVDVTVIDDTPEPHTPDSIFPNNWVSFHSDGNIFLYPMQANNRRLERREDIINQLEDCFKVHHIVDLSRFEQDHKFLEGTGSMVLDRIGKIAYACISPRTDKDVLAVFCEQTGYKAICFDAIDEHGKAIYHTNVLMCVGSKFAVICLDSIPNPNERTIVIESLQTTRKEIIEISFEQMNQFAGNMLEVQNKNGEALIVMSQSAFKSLTGAQKTTLKKYGELIYSNINTIETNGGGSARCMIAEVHLPFES</sequence>
<accession>A0A1H1X0C8</accession>
<dbReference type="PANTHER" id="PTHR43224">
    <property type="entry name" value="AMIDINOTRANSFERASE"/>
    <property type="match status" value="1"/>
</dbReference>